<evidence type="ECO:0000256" key="6">
    <source>
        <dbReference type="SAM" id="Phobius"/>
    </source>
</evidence>
<evidence type="ECO:0000313" key="7">
    <source>
        <dbReference type="EMBL" id="RPD56568.1"/>
    </source>
</evidence>
<evidence type="ECO:0000313" key="8">
    <source>
        <dbReference type="Proteomes" id="UP000313359"/>
    </source>
</evidence>
<sequence length="127" mass="14663">MGNSLEDWKRVPNTASAVFGIELPYRPPKSAVGAFLWRWRFWLETTLGLSLLEPWEKILTLAIVYFLLTLVFTGLFRFMPSHVPEMYRRTLYYLFGNEENQITAMSMRRLVAGWVARNGSSAVVGEL</sequence>
<dbReference type="InterPro" id="IPR024512">
    <property type="entry name" value="Ser_palmitoyltrfase_ssu-like"/>
</dbReference>
<gene>
    <name evidence="7" type="ORF">L227DRAFT_531765</name>
</gene>
<dbReference type="OrthoDB" id="202672at2759"/>
<organism evidence="7 8">
    <name type="scientific">Lentinus tigrinus ALCF2SS1-6</name>
    <dbReference type="NCBI Taxonomy" id="1328759"/>
    <lineage>
        <taxon>Eukaryota</taxon>
        <taxon>Fungi</taxon>
        <taxon>Dikarya</taxon>
        <taxon>Basidiomycota</taxon>
        <taxon>Agaricomycotina</taxon>
        <taxon>Agaricomycetes</taxon>
        <taxon>Polyporales</taxon>
        <taxon>Polyporaceae</taxon>
        <taxon>Lentinus</taxon>
    </lineage>
</organism>
<dbReference type="EMBL" id="ML122287">
    <property type="protein sequence ID" value="RPD56568.1"/>
    <property type="molecule type" value="Genomic_DNA"/>
</dbReference>
<name>A0A5C2RZY7_9APHY</name>
<proteinExistence type="predicted"/>
<keyword evidence="8" id="KW-1185">Reference proteome</keyword>
<protein>
    <submittedName>
        <fullName evidence="7">Uncharacterized protein</fullName>
    </submittedName>
</protein>
<accession>A0A5C2RZY7</accession>
<keyword evidence="3" id="KW-0256">Endoplasmic reticulum</keyword>
<dbReference type="AlphaFoldDB" id="A0A5C2RZY7"/>
<dbReference type="STRING" id="1328759.A0A5C2RZY7"/>
<evidence type="ECO:0000256" key="4">
    <source>
        <dbReference type="ARBA" id="ARBA00022989"/>
    </source>
</evidence>
<evidence type="ECO:0000256" key="5">
    <source>
        <dbReference type="ARBA" id="ARBA00023136"/>
    </source>
</evidence>
<feature type="transmembrane region" description="Helical" evidence="6">
    <location>
        <begin position="58"/>
        <end position="79"/>
    </location>
</feature>
<evidence type="ECO:0000256" key="3">
    <source>
        <dbReference type="ARBA" id="ARBA00022824"/>
    </source>
</evidence>
<comment type="subcellular location">
    <subcellularLocation>
        <location evidence="1">Endoplasmic reticulum membrane</location>
        <topology evidence="1">Multi-pass membrane protein</topology>
    </subcellularLocation>
</comment>
<dbReference type="Pfam" id="PF11779">
    <property type="entry name" value="SPT_ssu-like"/>
    <property type="match status" value="1"/>
</dbReference>
<keyword evidence="4 6" id="KW-1133">Transmembrane helix</keyword>
<dbReference type="Proteomes" id="UP000313359">
    <property type="component" value="Unassembled WGS sequence"/>
</dbReference>
<keyword evidence="5 6" id="KW-0472">Membrane</keyword>
<evidence type="ECO:0000256" key="1">
    <source>
        <dbReference type="ARBA" id="ARBA00004477"/>
    </source>
</evidence>
<evidence type="ECO:0000256" key="2">
    <source>
        <dbReference type="ARBA" id="ARBA00022692"/>
    </source>
</evidence>
<keyword evidence="2 6" id="KW-0812">Transmembrane</keyword>
<reference evidence="7" key="1">
    <citation type="journal article" date="2018" name="Genome Biol. Evol.">
        <title>Genomics and development of Lentinus tigrinus, a white-rot wood-decaying mushroom with dimorphic fruiting bodies.</title>
        <authorList>
            <person name="Wu B."/>
            <person name="Xu Z."/>
            <person name="Knudson A."/>
            <person name="Carlson A."/>
            <person name="Chen N."/>
            <person name="Kovaka S."/>
            <person name="LaButti K."/>
            <person name="Lipzen A."/>
            <person name="Pennachio C."/>
            <person name="Riley R."/>
            <person name="Schakwitz W."/>
            <person name="Umezawa K."/>
            <person name="Ohm R.A."/>
            <person name="Grigoriev I.V."/>
            <person name="Nagy L.G."/>
            <person name="Gibbons J."/>
            <person name="Hibbett D."/>
        </authorList>
    </citation>
    <scope>NUCLEOTIDE SEQUENCE [LARGE SCALE GENOMIC DNA]</scope>
    <source>
        <strain evidence="7">ALCF2SS1-6</strain>
    </source>
</reference>
<dbReference type="GO" id="GO:0005789">
    <property type="term" value="C:endoplasmic reticulum membrane"/>
    <property type="evidence" value="ECO:0007669"/>
    <property type="project" value="UniProtKB-SubCell"/>
</dbReference>